<keyword evidence="4" id="KW-1185">Reference proteome</keyword>
<feature type="transmembrane region" description="Helical" evidence="2">
    <location>
        <begin position="439"/>
        <end position="456"/>
    </location>
</feature>
<feature type="transmembrane region" description="Helical" evidence="2">
    <location>
        <begin position="468"/>
        <end position="490"/>
    </location>
</feature>
<evidence type="ECO:0000313" key="3">
    <source>
        <dbReference type="EMBL" id="KAJ6398028.1"/>
    </source>
</evidence>
<evidence type="ECO:0000256" key="2">
    <source>
        <dbReference type="SAM" id="Phobius"/>
    </source>
</evidence>
<evidence type="ECO:0008006" key="5">
    <source>
        <dbReference type="Google" id="ProtNLM"/>
    </source>
</evidence>
<gene>
    <name evidence="3" type="ORF">OIU77_018940</name>
</gene>
<keyword evidence="2" id="KW-1133">Transmembrane helix</keyword>
<proteinExistence type="predicted"/>
<name>A0ABQ9CFA0_9ROSI</name>
<dbReference type="EMBL" id="JAPFFI010000003">
    <property type="protein sequence ID" value="KAJ6398028.1"/>
    <property type="molecule type" value="Genomic_DNA"/>
</dbReference>
<protein>
    <recommendedName>
        <fullName evidence="5">CPR5</fullName>
    </recommendedName>
</protein>
<keyword evidence="2" id="KW-0812">Transmembrane</keyword>
<feature type="transmembrane region" description="Helical" evidence="2">
    <location>
        <begin position="517"/>
        <end position="536"/>
    </location>
</feature>
<feature type="compositionally biased region" description="Low complexity" evidence="1">
    <location>
        <begin position="55"/>
        <end position="64"/>
    </location>
</feature>
<dbReference type="PANTHER" id="PTHR35322">
    <property type="entry name" value="PROTEIN CPR-5"/>
    <property type="match status" value="1"/>
</dbReference>
<feature type="transmembrane region" description="Helical" evidence="2">
    <location>
        <begin position="408"/>
        <end position="427"/>
    </location>
</feature>
<organism evidence="3 4">
    <name type="scientific">Salix suchowensis</name>
    <dbReference type="NCBI Taxonomy" id="1278906"/>
    <lineage>
        <taxon>Eukaryota</taxon>
        <taxon>Viridiplantae</taxon>
        <taxon>Streptophyta</taxon>
        <taxon>Embryophyta</taxon>
        <taxon>Tracheophyta</taxon>
        <taxon>Spermatophyta</taxon>
        <taxon>Magnoliopsida</taxon>
        <taxon>eudicotyledons</taxon>
        <taxon>Gunneridae</taxon>
        <taxon>Pentapetalae</taxon>
        <taxon>rosids</taxon>
        <taxon>fabids</taxon>
        <taxon>Malpighiales</taxon>
        <taxon>Salicaceae</taxon>
        <taxon>Saliceae</taxon>
        <taxon>Salix</taxon>
    </lineage>
</organism>
<dbReference type="InterPro" id="IPR044708">
    <property type="entry name" value="CPR5"/>
</dbReference>
<evidence type="ECO:0000256" key="1">
    <source>
        <dbReference type="SAM" id="MobiDB-lite"/>
    </source>
</evidence>
<comment type="caution">
    <text evidence="3">The sequence shown here is derived from an EMBL/GenBank/DDBJ whole genome shotgun (WGS) entry which is preliminary data.</text>
</comment>
<sequence length="559" mass="61851">MDTAPSPSLSAEELTPINNSNPTVENDRIPKPINRRKKKRVLEDTAMTPPPSQPPSSSSVNKSPRVSYKLRSPKVVFAPVRRRGGVGDGDVEAIALPLGMSFAAVVAQVLERKDAAGERMSVDHLSMICTSAVRESLANVFGDKFDFFTRNFQKSFGSTLSTLRLINETSINRGPRASIHQNLESSTLNRTIKKRVGCTNSACMEDCDSETDLLNNSTEGHTHKLEQVEENISVGCSGQELVLHRQTNQLACAPSSYPLINMYNNMEKSVVEQARSNDLKALEIGVAMKRLKLDEDLLNLTSESNYLERSKLVMGMSRASFKVDKFKTQLEDTRHAELHRKCIDCLVAGLFIMSASLSYSAYVYSYRRIKEATASCSLSHKESKLGWFVRPFSSFNSWLQILTCQVQVVSQLAFGILIILAVAFLLVQRSSTSNRTMPVTFILLLLGAVCGFTGKLCVDTLGGSGSLWLLYWEASCSLQFLSIACTPTLFRALHGPVVAVSQGTKPSTIFPYWLRRLLFYATSLLFLPLCCGLLPFAGPGEWTDHFCLLKPNLWTSQNG</sequence>
<evidence type="ECO:0000313" key="4">
    <source>
        <dbReference type="Proteomes" id="UP001141253"/>
    </source>
</evidence>
<dbReference type="Proteomes" id="UP001141253">
    <property type="component" value="Chromosome 5"/>
</dbReference>
<keyword evidence="2" id="KW-0472">Membrane</keyword>
<dbReference type="PANTHER" id="PTHR35322:SF2">
    <property type="entry name" value="PROTEIN CPR-5"/>
    <property type="match status" value="1"/>
</dbReference>
<feature type="region of interest" description="Disordered" evidence="1">
    <location>
        <begin position="1"/>
        <end position="67"/>
    </location>
</feature>
<reference evidence="3" key="1">
    <citation type="submission" date="2022-10" db="EMBL/GenBank/DDBJ databases">
        <authorList>
            <person name="Hyden B.L."/>
            <person name="Feng K."/>
            <person name="Yates T."/>
            <person name="Jawdy S."/>
            <person name="Smart L.B."/>
            <person name="Muchero W."/>
        </authorList>
    </citation>
    <scope>NUCLEOTIDE SEQUENCE</scope>
    <source>
        <tissue evidence="3">Shoot tip</tissue>
    </source>
</reference>
<accession>A0ABQ9CFA0</accession>
<reference evidence="3" key="2">
    <citation type="journal article" date="2023" name="Int. J. Mol. Sci.">
        <title>De Novo Assembly and Annotation of 11 Diverse Shrub Willow (Salix) Genomes Reveals Novel Gene Organization in Sex-Linked Regions.</title>
        <authorList>
            <person name="Hyden B."/>
            <person name="Feng K."/>
            <person name="Yates T.B."/>
            <person name="Jawdy S."/>
            <person name="Cereghino C."/>
            <person name="Smart L.B."/>
            <person name="Muchero W."/>
        </authorList>
    </citation>
    <scope>NUCLEOTIDE SEQUENCE</scope>
    <source>
        <tissue evidence="3">Shoot tip</tissue>
    </source>
</reference>